<evidence type="ECO:0000256" key="1">
    <source>
        <dbReference type="ARBA" id="ARBA00005582"/>
    </source>
</evidence>
<dbReference type="PANTHER" id="PTHR21340">
    <property type="entry name" value="DIADENOSINE 5,5-P1,P4-TETRAPHOSPHATE PYROPHOSPHOHYDROLASE MUTT"/>
    <property type="match status" value="1"/>
</dbReference>
<evidence type="ECO:0000259" key="6">
    <source>
        <dbReference type="PROSITE" id="PS51462"/>
    </source>
</evidence>
<gene>
    <name evidence="7" type="ORF">V9T40_005291</name>
</gene>
<dbReference type="Gene3D" id="3.90.79.10">
    <property type="entry name" value="Nucleoside Triphosphate Pyrophosphohydrolase"/>
    <property type="match status" value="1"/>
</dbReference>
<dbReference type="PROSITE" id="PS00893">
    <property type="entry name" value="NUDIX_BOX"/>
    <property type="match status" value="1"/>
</dbReference>
<dbReference type="AlphaFoldDB" id="A0AAN9Y441"/>
<dbReference type="EMBL" id="JBBCAQ010000032">
    <property type="protein sequence ID" value="KAK7584328.1"/>
    <property type="molecule type" value="Genomic_DNA"/>
</dbReference>
<dbReference type="SUPFAM" id="SSF55811">
    <property type="entry name" value="Nudix"/>
    <property type="match status" value="1"/>
</dbReference>
<dbReference type="GO" id="GO:0006167">
    <property type="term" value="P:AMP biosynthetic process"/>
    <property type="evidence" value="ECO:0007669"/>
    <property type="project" value="TreeGrafter"/>
</dbReference>
<dbReference type="InterPro" id="IPR003565">
    <property type="entry name" value="Tetra_PHTase"/>
</dbReference>
<dbReference type="PANTHER" id="PTHR21340:SF0">
    <property type="entry name" value="BIS(5'-NUCLEOSYL)-TETRAPHOSPHATASE [ASYMMETRICAL]"/>
    <property type="match status" value="1"/>
</dbReference>
<dbReference type="Proteomes" id="UP001367676">
    <property type="component" value="Unassembled WGS sequence"/>
</dbReference>
<evidence type="ECO:0000256" key="3">
    <source>
        <dbReference type="ARBA" id="ARBA00022741"/>
    </source>
</evidence>
<organism evidence="7 8">
    <name type="scientific">Parthenolecanium corni</name>
    <dbReference type="NCBI Taxonomy" id="536013"/>
    <lineage>
        <taxon>Eukaryota</taxon>
        <taxon>Metazoa</taxon>
        <taxon>Ecdysozoa</taxon>
        <taxon>Arthropoda</taxon>
        <taxon>Hexapoda</taxon>
        <taxon>Insecta</taxon>
        <taxon>Pterygota</taxon>
        <taxon>Neoptera</taxon>
        <taxon>Paraneoptera</taxon>
        <taxon>Hemiptera</taxon>
        <taxon>Sternorrhyncha</taxon>
        <taxon>Coccoidea</taxon>
        <taxon>Coccidae</taxon>
        <taxon>Parthenolecanium</taxon>
    </lineage>
</organism>
<sequence>MTVRAAGYVIVRKIQSTYEYLLLQASYPDYHWSPPKGHVDPGEDEAQTALREVEEESGYKKDDLILHNFEQVQKYVAHGNPKTVVFWLAELKDPGKDVTLSHEHKDYRWLPCTEACNLAKFQETKDLFEACEEFLKSISTN</sequence>
<comment type="similarity">
    <text evidence="1">Belongs to the Nudix hydrolase family.</text>
</comment>
<feature type="domain" description="Nudix hydrolase" evidence="6">
    <location>
        <begin position="1"/>
        <end position="132"/>
    </location>
</feature>
<evidence type="ECO:0000256" key="2">
    <source>
        <dbReference type="ARBA" id="ARBA00018911"/>
    </source>
</evidence>
<protein>
    <recommendedName>
        <fullName evidence="2">Bis(5'-nucleosyl)-tetraphosphatase [asymmetrical]</fullName>
    </recommendedName>
    <alternativeName>
        <fullName evidence="5">Diadenosine 5',5'''-P1,P4-tetraphosphate asymmetrical hydrolase</fullName>
    </alternativeName>
</protein>
<dbReference type="GO" id="GO:0000166">
    <property type="term" value="F:nucleotide binding"/>
    <property type="evidence" value="ECO:0007669"/>
    <property type="project" value="UniProtKB-KW"/>
</dbReference>
<evidence type="ECO:0000313" key="7">
    <source>
        <dbReference type="EMBL" id="KAK7584328.1"/>
    </source>
</evidence>
<dbReference type="PRINTS" id="PR01405">
    <property type="entry name" value="TETRPHPHTASE"/>
</dbReference>
<keyword evidence="3" id="KW-0547">Nucleotide-binding</keyword>
<dbReference type="Pfam" id="PF00293">
    <property type="entry name" value="NUDIX"/>
    <property type="match status" value="1"/>
</dbReference>
<dbReference type="InterPro" id="IPR051325">
    <property type="entry name" value="Nudix_hydrolase_domain"/>
</dbReference>
<keyword evidence="4" id="KW-0378">Hydrolase</keyword>
<dbReference type="GO" id="GO:0006754">
    <property type="term" value="P:ATP biosynthetic process"/>
    <property type="evidence" value="ECO:0007669"/>
    <property type="project" value="TreeGrafter"/>
</dbReference>
<dbReference type="InterPro" id="IPR000086">
    <property type="entry name" value="NUDIX_hydrolase_dom"/>
</dbReference>
<dbReference type="InterPro" id="IPR020084">
    <property type="entry name" value="NUDIX_hydrolase_CS"/>
</dbReference>
<proteinExistence type="inferred from homology"/>
<comment type="caution">
    <text evidence="7">The sequence shown here is derived from an EMBL/GenBank/DDBJ whole genome shotgun (WGS) entry which is preliminary data.</text>
</comment>
<reference evidence="7 8" key="1">
    <citation type="submission" date="2024-03" db="EMBL/GenBank/DDBJ databases">
        <title>Adaptation during the transition from Ophiocordyceps entomopathogen to insect associate is accompanied by gene loss and intensified selection.</title>
        <authorList>
            <person name="Ward C.M."/>
            <person name="Onetto C.A."/>
            <person name="Borneman A.R."/>
        </authorList>
    </citation>
    <scope>NUCLEOTIDE SEQUENCE [LARGE SCALE GENOMIC DNA]</scope>
    <source>
        <strain evidence="7">AWRI1</strain>
        <tissue evidence="7">Single Adult Female</tissue>
    </source>
</reference>
<dbReference type="InterPro" id="IPR015797">
    <property type="entry name" value="NUDIX_hydrolase-like_dom_sf"/>
</dbReference>
<dbReference type="PROSITE" id="PS51462">
    <property type="entry name" value="NUDIX"/>
    <property type="match status" value="1"/>
</dbReference>
<dbReference type="GO" id="GO:0004081">
    <property type="term" value="F:bis(5'-nucleosyl)-tetraphosphatase (asymmetrical) activity"/>
    <property type="evidence" value="ECO:0007669"/>
    <property type="project" value="TreeGrafter"/>
</dbReference>
<evidence type="ECO:0000313" key="8">
    <source>
        <dbReference type="Proteomes" id="UP001367676"/>
    </source>
</evidence>
<evidence type="ECO:0000256" key="4">
    <source>
        <dbReference type="ARBA" id="ARBA00022801"/>
    </source>
</evidence>
<dbReference type="CDD" id="cd03428">
    <property type="entry name" value="NUDIX_Ap4A_Nudt2"/>
    <property type="match status" value="1"/>
</dbReference>
<name>A0AAN9Y441_9HEMI</name>
<evidence type="ECO:0000256" key="5">
    <source>
        <dbReference type="ARBA" id="ARBA00032644"/>
    </source>
</evidence>
<keyword evidence="8" id="KW-1185">Reference proteome</keyword>
<accession>A0AAN9Y441</accession>